<dbReference type="InterPro" id="IPR029016">
    <property type="entry name" value="GAF-like_dom_sf"/>
</dbReference>
<feature type="domain" description="Protein kinase" evidence="5">
    <location>
        <begin position="6"/>
        <end position="262"/>
    </location>
</feature>
<sequence length="1986" mass="213522">MQTSGYLVEEVLEEDTDFTLLRARERTGPGVLVKVSRAARPSTVELEALRRELEATRLVGGDVAVAALRLDALDGRPALVFQDDGATPLVRLTGAPLELGRFLALAIRIAEALATIHGRQVVHLGLTPRRVMLLPGGQIKLTGFGPASVSTSARGAAPARPSPCAWPYLSLEQTGRIGLSVDHRSDLYSLGVILFELLTGRLPFAANDLLGWIHAHLAVAPPSPLAFVPELPPPVAEIVLKLIEKLPEDRYQSAAGLRHDLARCLEAHRTEGRIAPFPLGHADVPPPPRLCAGVYGRYDELTRLEGALARASCDGRTEVVLLSGPPGIGKTSLVRRLREVVGGRAARFAEGRCDAAPRGVPCGALLRALDGALSKALAEGGASLAELTHRLPEALGQNAPLLSRLVPALARIVDRQAPVPELPLQDAACRFLLTVNRLLGAMARPGRPLVVFLDDLQWADAGTLRMIESWVTDPDVRHTLLLGAWTSPEASDSHGVHRMLHRLDRHGVAVRKIAIAPLPAQTVTCWLADSLRCSQEEVAPLAATLTDRTGGNPLFIGQLVGSLHRGGLIRFCPAARAFRWDLAAIQASRGPEDLARLIAAVLGALRPATREALRLLACHGEAADPATLAILLDCPEGAVIERLADAFAQQLVVRTERDVRFLHDRIRQVADDLTPAARRPEAHLAIGRALLRGTPPERLEARLFEIVRHLDRGASRVTSPEERARIAELDLQAARGALAMLDHDAAVARCAAGLDLLRGDGAVSRRELAFELEVALVQGRFLMGDVAAAERAGRALLARAGAERAPSDVGALCVMLAAIQTADGAMAAAVETCLAGLRRCGVDLPRHPDAAAVDAAMAATLARLEGRPIAALADLPPMTDPDARAACDLAAALFTPAFATDRNLFHLAGSAAVRLSLAHGNTSSSAAAYATFGLGLADRYRGYGDAFAFGEAGYRLAQREEHAAGRARAGFVFAALLGYLRWPVRRCLELLRRELGAADSLGCRRFASYFGHQLVVFRLFAGDHLDDVAEEAARRAAFARRAGNRLVEEALGHQERLIERLRDPSAALAACGGQAPRQRRSPAARFHAWVGELRAHVLWGDPERAAQAARQATHVAPASPCLLEVPEYHFYAALALASGQAPALPPEGLAAVRAHLSHLEPLAAACPANFAHQAALVSAELARLSGDERAAERAYEEALAAAHAGGFVHVEAIASERCARFHRRRGAATAADAYLEQARDAYEAWGAQAKVLALVQQHPRLMRRPCSGPGAAGRLDACGILRASQEISSALVSSDLHARLLSVALAHAGAQRGCLLLTSPEGLVLAAASGEGADAFGAAGRVAAPREVPLSLCVAALRARRSLAIADAAAPHRHAADPYFQRSLAAPRSVLAVPIARGGEAVGLLYLENNQSPGAFSGAQVSVLDVLAAQAAISLQHAQLYAELQQENAQRRRAEACLQESRALLQSILDNTPTIVFVKDAEGRYLLINRRFQELFHVGAEEILGKTDHDLFATALADRLRESDLAVLREDRAVAFDEEVPLADGVHVYLTLKFPLRAPRGEPLALCGISTDVTERKRAEEMLRRSHSLLEATIESTADGILVVDLAGRVVRYNRRFVEIWRIPEHVLASRDDRLMLECRLEQLAEPERFLRKVESLYERPEARSVDVLTFKDGRVVERYSRPQRLNGRVVGRVWSFRDITTRVRAEQQRDRLLADERRARAEAEEAVRLRDDFLSVASHELRTPVTSLQLAVQSLAKKLAGGAPDVERARSAVDLCRRQIKRLTTFVDMLLDVSRIQAGRLELDRTEIDLRAVVGEVAAYLGDQLAQAGCALSVRAPEPVVGLWDAHRLEQVVTNLLTNAIKFGGGKPIEVVVTRGAREAEEGGATARLAVTDRGIGISAEVQAQLFERYRRGVSSRHYGGLGLGLYITRTIVEAHGGRVSVASEIGRGSTFTVELPLSLRAAAPGQEPPGEGRDGGDGRDEAAA</sequence>
<dbReference type="InterPro" id="IPR003018">
    <property type="entry name" value="GAF"/>
</dbReference>
<dbReference type="CDD" id="cd14014">
    <property type="entry name" value="STKc_PknB_like"/>
    <property type="match status" value="1"/>
</dbReference>
<gene>
    <name evidence="9" type="ORF">SOCEGT47_013760</name>
</gene>
<evidence type="ECO:0000259" key="5">
    <source>
        <dbReference type="PROSITE" id="PS50011"/>
    </source>
</evidence>
<evidence type="ECO:0000256" key="1">
    <source>
        <dbReference type="ARBA" id="ARBA00000085"/>
    </source>
</evidence>
<dbReference type="PANTHER" id="PTHR43642:SF1">
    <property type="entry name" value="HYBRID SIGNAL TRANSDUCTION HISTIDINE KINASE G"/>
    <property type="match status" value="1"/>
</dbReference>
<dbReference type="InterPro" id="IPR036097">
    <property type="entry name" value="HisK_dim/P_sf"/>
</dbReference>
<dbReference type="GO" id="GO:0000155">
    <property type="term" value="F:phosphorelay sensor kinase activity"/>
    <property type="evidence" value="ECO:0007669"/>
    <property type="project" value="InterPro"/>
</dbReference>
<feature type="domain" description="Histidine kinase" evidence="6">
    <location>
        <begin position="1737"/>
        <end position="1961"/>
    </location>
</feature>
<keyword evidence="3" id="KW-0597">Phosphoprotein</keyword>
<dbReference type="Gene3D" id="3.30.450.40">
    <property type="match status" value="1"/>
</dbReference>
<dbReference type="SUPFAM" id="SSF56112">
    <property type="entry name" value="Protein kinase-like (PK-like)"/>
    <property type="match status" value="1"/>
</dbReference>
<dbReference type="Gene3D" id="3.30.450.20">
    <property type="entry name" value="PAS domain"/>
    <property type="match status" value="2"/>
</dbReference>
<dbReference type="PROSITE" id="PS50113">
    <property type="entry name" value="PAC"/>
    <property type="match status" value="1"/>
</dbReference>
<dbReference type="CDD" id="cd00130">
    <property type="entry name" value="PAS"/>
    <property type="match status" value="1"/>
</dbReference>
<dbReference type="Pfam" id="PF02518">
    <property type="entry name" value="HATPase_c"/>
    <property type="match status" value="1"/>
</dbReference>
<dbReference type="InterPro" id="IPR053159">
    <property type="entry name" value="Hybrid_Histidine_Kinase"/>
</dbReference>
<dbReference type="Pfam" id="PF01590">
    <property type="entry name" value="GAF"/>
    <property type="match status" value="1"/>
</dbReference>
<accession>A0A4P2PW56</accession>
<dbReference type="Pfam" id="PF00069">
    <property type="entry name" value="Pkinase"/>
    <property type="match status" value="1"/>
</dbReference>
<dbReference type="Pfam" id="PF12860">
    <property type="entry name" value="PAS_7"/>
    <property type="match status" value="1"/>
</dbReference>
<dbReference type="InterPro" id="IPR036890">
    <property type="entry name" value="HATPase_C_sf"/>
</dbReference>
<evidence type="ECO:0000256" key="4">
    <source>
        <dbReference type="SAM" id="MobiDB-lite"/>
    </source>
</evidence>
<evidence type="ECO:0000313" key="10">
    <source>
        <dbReference type="Proteomes" id="UP000295781"/>
    </source>
</evidence>
<dbReference type="PANTHER" id="PTHR43642">
    <property type="entry name" value="HYBRID SIGNAL TRANSDUCTION HISTIDINE KINASE G"/>
    <property type="match status" value="1"/>
</dbReference>
<dbReference type="InterPro" id="IPR027417">
    <property type="entry name" value="P-loop_NTPase"/>
</dbReference>
<feature type="domain" description="PAS" evidence="7">
    <location>
        <begin position="1586"/>
        <end position="1648"/>
    </location>
</feature>
<feature type="domain" description="PAC" evidence="8">
    <location>
        <begin position="1534"/>
        <end position="1585"/>
    </location>
</feature>
<name>A0A4P2PW56_SORCE</name>
<dbReference type="InterPro" id="IPR041664">
    <property type="entry name" value="AAA_16"/>
</dbReference>
<dbReference type="SUPFAM" id="SSF52540">
    <property type="entry name" value="P-loop containing nucleoside triphosphate hydrolases"/>
    <property type="match status" value="1"/>
</dbReference>
<dbReference type="SMART" id="SM00220">
    <property type="entry name" value="S_TKc"/>
    <property type="match status" value="1"/>
</dbReference>
<dbReference type="Gene3D" id="1.10.510.10">
    <property type="entry name" value="Transferase(Phosphotransferase) domain 1"/>
    <property type="match status" value="1"/>
</dbReference>
<dbReference type="InterPro" id="IPR000700">
    <property type="entry name" value="PAS-assoc_C"/>
</dbReference>
<reference evidence="9 10" key="1">
    <citation type="submission" date="2015-09" db="EMBL/GenBank/DDBJ databases">
        <title>Sorangium comparison.</title>
        <authorList>
            <person name="Zaburannyi N."/>
            <person name="Bunk B."/>
            <person name="Overmann J."/>
            <person name="Mueller R."/>
        </authorList>
    </citation>
    <scope>NUCLEOTIDE SEQUENCE [LARGE SCALE GENOMIC DNA]</scope>
    <source>
        <strain evidence="9 10">So ceGT47</strain>
    </source>
</reference>
<dbReference type="SMART" id="SM00387">
    <property type="entry name" value="HATPase_c"/>
    <property type="match status" value="1"/>
</dbReference>
<evidence type="ECO:0000259" key="7">
    <source>
        <dbReference type="PROSITE" id="PS50112"/>
    </source>
</evidence>
<dbReference type="RefSeq" id="WP_129346295.1">
    <property type="nucleotide sequence ID" value="NZ_CP012670.1"/>
</dbReference>
<evidence type="ECO:0000313" key="9">
    <source>
        <dbReference type="EMBL" id="AUX20900.1"/>
    </source>
</evidence>
<dbReference type="Pfam" id="PF00512">
    <property type="entry name" value="HisKA"/>
    <property type="match status" value="1"/>
</dbReference>
<organism evidence="9 10">
    <name type="scientific">Sorangium cellulosum</name>
    <name type="common">Polyangium cellulosum</name>
    <dbReference type="NCBI Taxonomy" id="56"/>
    <lineage>
        <taxon>Bacteria</taxon>
        <taxon>Pseudomonadati</taxon>
        <taxon>Myxococcota</taxon>
        <taxon>Polyangia</taxon>
        <taxon>Polyangiales</taxon>
        <taxon>Polyangiaceae</taxon>
        <taxon>Sorangium</taxon>
    </lineage>
</organism>
<dbReference type="InterPro" id="IPR005467">
    <property type="entry name" value="His_kinase_dom"/>
</dbReference>
<dbReference type="SUPFAM" id="SSF55785">
    <property type="entry name" value="PYP-like sensor domain (PAS domain)"/>
    <property type="match status" value="2"/>
</dbReference>
<dbReference type="Proteomes" id="UP000295781">
    <property type="component" value="Chromosome"/>
</dbReference>
<dbReference type="PROSITE" id="PS50011">
    <property type="entry name" value="PROTEIN_KINASE_DOM"/>
    <property type="match status" value="1"/>
</dbReference>
<dbReference type="InterPro" id="IPR003594">
    <property type="entry name" value="HATPase_dom"/>
</dbReference>
<dbReference type="InterPro" id="IPR004358">
    <property type="entry name" value="Sig_transdc_His_kin-like_C"/>
</dbReference>
<dbReference type="SMART" id="SM00065">
    <property type="entry name" value="GAF"/>
    <property type="match status" value="1"/>
</dbReference>
<dbReference type="InterPro" id="IPR003661">
    <property type="entry name" value="HisK_dim/P_dom"/>
</dbReference>
<proteinExistence type="predicted"/>
<dbReference type="InterPro" id="IPR035965">
    <property type="entry name" value="PAS-like_dom_sf"/>
</dbReference>
<keyword evidence="9" id="KW-0418">Kinase</keyword>
<feature type="domain" description="PAS" evidence="7">
    <location>
        <begin position="1461"/>
        <end position="1539"/>
    </location>
</feature>
<dbReference type="SUPFAM" id="SSF55781">
    <property type="entry name" value="GAF domain-like"/>
    <property type="match status" value="1"/>
</dbReference>
<evidence type="ECO:0000259" key="8">
    <source>
        <dbReference type="PROSITE" id="PS50113"/>
    </source>
</evidence>
<feature type="compositionally biased region" description="Basic and acidic residues" evidence="4">
    <location>
        <begin position="1972"/>
        <end position="1986"/>
    </location>
</feature>
<dbReference type="SUPFAM" id="SSF55874">
    <property type="entry name" value="ATPase domain of HSP90 chaperone/DNA topoisomerase II/histidine kinase"/>
    <property type="match status" value="1"/>
</dbReference>
<dbReference type="InterPro" id="IPR013656">
    <property type="entry name" value="PAS_4"/>
</dbReference>
<dbReference type="EMBL" id="CP012670">
    <property type="protein sequence ID" value="AUX20900.1"/>
    <property type="molecule type" value="Genomic_DNA"/>
</dbReference>
<dbReference type="Gene3D" id="3.30.565.10">
    <property type="entry name" value="Histidine kinase-like ATPase, C-terminal domain"/>
    <property type="match status" value="1"/>
</dbReference>
<evidence type="ECO:0000259" key="6">
    <source>
        <dbReference type="PROSITE" id="PS50109"/>
    </source>
</evidence>
<dbReference type="SMART" id="SM00091">
    <property type="entry name" value="PAS"/>
    <property type="match status" value="2"/>
</dbReference>
<dbReference type="NCBIfam" id="TIGR00229">
    <property type="entry name" value="sensory_box"/>
    <property type="match status" value="2"/>
</dbReference>
<dbReference type="PROSITE" id="PS50109">
    <property type="entry name" value="HIS_KIN"/>
    <property type="match status" value="1"/>
</dbReference>
<dbReference type="InterPro" id="IPR000014">
    <property type="entry name" value="PAS"/>
</dbReference>
<protein>
    <recommendedName>
        <fullName evidence="2">histidine kinase</fullName>
        <ecNumber evidence="2">2.7.13.3</ecNumber>
    </recommendedName>
</protein>
<dbReference type="PRINTS" id="PR00344">
    <property type="entry name" value="BCTRLSENSOR"/>
</dbReference>
<feature type="region of interest" description="Disordered" evidence="4">
    <location>
        <begin position="1961"/>
        <end position="1986"/>
    </location>
</feature>
<dbReference type="InterPro" id="IPR000719">
    <property type="entry name" value="Prot_kinase_dom"/>
</dbReference>
<dbReference type="Pfam" id="PF08448">
    <property type="entry name" value="PAS_4"/>
    <property type="match status" value="1"/>
</dbReference>
<dbReference type="Gene3D" id="1.10.287.130">
    <property type="match status" value="1"/>
</dbReference>
<comment type="catalytic activity">
    <reaction evidence="1">
        <text>ATP + protein L-histidine = ADP + protein N-phospho-L-histidine.</text>
        <dbReference type="EC" id="2.7.13.3"/>
    </reaction>
</comment>
<dbReference type="GO" id="GO:0005524">
    <property type="term" value="F:ATP binding"/>
    <property type="evidence" value="ECO:0007669"/>
    <property type="project" value="InterPro"/>
</dbReference>
<dbReference type="PROSITE" id="PS50112">
    <property type="entry name" value="PAS"/>
    <property type="match status" value="2"/>
</dbReference>
<dbReference type="InterPro" id="IPR011009">
    <property type="entry name" value="Kinase-like_dom_sf"/>
</dbReference>
<evidence type="ECO:0000256" key="3">
    <source>
        <dbReference type="ARBA" id="ARBA00022553"/>
    </source>
</evidence>
<dbReference type="CDD" id="cd00082">
    <property type="entry name" value="HisKA"/>
    <property type="match status" value="1"/>
</dbReference>
<dbReference type="EC" id="2.7.13.3" evidence="2"/>
<dbReference type="Gene3D" id="3.40.50.300">
    <property type="entry name" value="P-loop containing nucleotide triphosphate hydrolases"/>
    <property type="match status" value="1"/>
</dbReference>
<keyword evidence="9" id="KW-0808">Transferase</keyword>
<dbReference type="SUPFAM" id="SSF47384">
    <property type="entry name" value="Homodimeric domain of signal transducing histidine kinase"/>
    <property type="match status" value="1"/>
</dbReference>
<dbReference type="Pfam" id="PF13191">
    <property type="entry name" value="AAA_16"/>
    <property type="match status" value="1"/>
</dbReference>
<dbReference type="OrthoDB" id="9781208at2"/>
<dbReference type="SMART" id="SM00388">
    <property type="entry name" value="HisKA"/>
    <property type="match status" value="1"/>
</dbReference>
<evidence type="ECO:0000256" key="2">
    <source>
        <dbReference type="ARBA" id="ARBA00012438"/>
    </source>
</evidence>